<name>A0ABY6U1C7_BIOOC</name>
<dbReference type="EMBL" id="CABFNS010000728">
    <property type="protein sequence ID" value="VUC24849.1"/>
    <property type="molecule type" value="Genomic_DNA"/>
</dbReference>
<gene>
    <name evidence="1" type="ORF">CLO192961_LOCUS154367</name>
</gene>
<evidence type="ECO:0000313" key="1">
    <source>
        <dbReference type="EMBL" id="VUC24849.1"/>
    </source>
</evidence>
<organism evidence="1 2">
    <name type="scientific">Bionectria ochroleuca</name>
    <name type="common">Gliocladium roseum</name>
    <dbReference type="NCBI Taxonomy" id="29856"/>
    <lineage>
        <taxon>Eukaryota</taxon>
        <taxon>Fungi</taxon>
        <taxon>Dikarya</taxon>
        <taxon>Ascomycota</taxon>
        <taxon>Pezizomycotina</taxon>
        <taxon>Sordariomycetes</taxon>
        <taxon>Hypocreomycetidae</taxon>
        <taxon>Hypocreales</taxon>
        <taxon>Bionectriaceae</taxon>
        <taxon>Clonostachys</taxon>
    </lineage>
</organism>
<accession>A0ABY6U1C7</accession>
<reference evidence="1 2" key="1">
    <citation type="submission" date="2019-06" db="EMBL/GenBank/DDBJ databases">
        <authorList>
            <person name="Broberg M."/>
        </authorList>
    </citation>
    <scope>NUCLEOTIDE SEQUENCE [LARGE SCALE GENOMIC DNA]</scope>
</reference>
<dbReference type="Proteomes" id="UP000766486">
    <property type="component" value="Unassembled WGS sequence"/>
</dbReference>
<keyword evidence="2" id="KW-1185">Reference proteome</keyword>
<evidence type="ECO:0000313" key="2">
    <source>
        <dbReference type="Proteomes" id="UP000766486"/>
    </source>
</evidence>
<sequence>MSWFPMSKSGRRTEKSSILTPSGRVSIAAGERTRLGLKLRLEKMQYAHWYSCASQQIRDILVLPLHVAPDLLQSDLDIRSLQQFGLVLGPKGRQRPARLVIWLRQGLDVRPPERVLAAEVLLDEEQTAHDVRRRFRDKFRVEAALRDGIEV</sequence>
<proteinExistence type="predicted"/>
<protein>
    <submittedName>
        <fullName evidence="1">Uncharacterized protein</fullName>
    </submittedName>
</protein>
<comment type="caution">
    <text evidence="1">The sequence shown here is derived from an EMBL/GenBank/DDBJ whole genome shotgun (WGS) entry which is preliminary data.</text>
</comment>